<keyword evidence="2 3" id="KW-0040">ANK repeat</keyword>
<feature type="repeat" description="ANK" evidence="3">
    <location>
        <begin position="70"/>
        <end position="102"/>
    </location>
</feature>
<sequence>MEKSPWVMNVKGPFLQWKGPVGIKEDGGGCTRGRGRVGPMVVHRAAASRDKAALTKAVEEGHDVNEVEAAGNTPLHFACFEGWLEGCELLLQLGAKVNASNNAGDRPYHWASNMGHTAVMEFIKKNGGQTDHGKVLVQDHIPKVKDFHQRACWAHHPQPHQEYMDYRKKQEEAYETEQKKLVPGM</sequence>
<dbReference type="PROSITE" id="PS50297">
    <property type="entry name" value="ANK_REP_REGION"/>
    <property type="match status" value="1"/>
</dbReference>
<dbReference type="SUPFAM" id="SSF48403">
    <property type="entry name" value="Ankyrin repeat"/>
    <property type="match status" value="1"/>
</dbReference>
<dbReference type="SMART" id="SM00248">
    <property type="entry name" value="ANK"/>
    <property type="match status" value="2"/>
</dbReference>
<evidence type="ECO:0000313" key="5">
    <source>
        <dbReference type="Proteomes" id="UP001055712"/>
    </source>
</evidence>
<dbReference type="Gene3D" id="1.25.40.20">
    <property type="entry name" value="Ankyrin repeat-containing domain"/>
    <property type="match status" value="1"/>
</dbReference>
<protein>
    <submittedName>
        <fullName evidence="4">Uncharacterized protein</fullName>
    </submittedName>
</protein>
<dbReference type="AlphaFoldDB" id="A0A9D4TTA7"/>
<dbReference type="PROSITE" id="PS50088">
    <property type="entry name" value="ANK_REPEAT"/>
    <property type="match status" value="1"/>
</dbReference>
<dbReference type="Pfam" id="PF12796">
    <property type="entry name" value="Ank_2"/>
    <property type="match status" value="1"/>
</dbReference>
<dbReference type="InterPro" id="IPR036770">
    <property type="entry name" value="Ankyrin_rpt-contain_sf"/>
</dbReference>
<dbReference type="PANTHER" id="PTHR24171:SF9">
    <property type="entry name" value="ANKYRIN REPEAT DOMAIN-CONTAINING PROTEIN 39"/>
    <property type="match status" value="1"/>
</dbReference>
<evidence type="ECO:0000256" key="1">
    <source>
        <dbReference type="ARBA" id="ARBA00022737"/>
    </source>
</evidence>
<reference evidence="4" key="1">
    <citation type="journal article" date="2019" name="Plant J.">
        <title>Chlorella vulgaris genome assembly and annotation reveals the molecular basis for metabolic acclimation to high light conditions.</title>
        <authorList>
            <person name="Cecchin M."/>
            <person name="Marcolungo L."/>
            <person name="Rossato M."/>
            <person name="Girolomoni L."/>
            <person name="Cosentino E."/>
            <person name="Cuine S."/>
            <person name="Li-Beisson Y."/>
            <person name="Delledonne M."/>
            <person name="Ballottari M."/>
        </authorList>
    </citation>
    <scope>NUCLEOTIDE SEQUENCE</scope>
    <source>
        <strain evidence="4">211/11P</strain>
    </source>
</reference>
<gene>
    <name evidence="4" type="ORF">D9Q98_002481</name>
</gene>
<comment type="caution">
    <text evidence="4">The sequence shown here is derived from an EMBL/GenBank/DDBJ whole genome shotgun (WGS) entry which is preliminary data.</text>
</comment>
<keyword evidence="1" id="KW-0677">Repeat</keyword>
<proteinExistence type="predicted"/>
<dbReference type="Proteomes" id="UP001055712">
    <property type="component" value="Unassembled WGS sequence"/>
</dbReference>
<dbReference type="InterPro" id="IPR002110">
    <property type="entry name" value="Ankyrin_rpt"/>
</dbReference>
<evidence type="ECO:0000256" key="3">
    <source>
        <dbReference type="PROSITE-ProRule" id="PRU00023"/>
    </source>
</evidence>
<keyword evidence="5" id="KW-1185">Reference proteome</keyword>
<dbReference type="EMBL" id="SIDB01000003">
    <property type="protein sequence ID" value="KAI3434403.1"/>
    <property type="molecule type" value="Genomic_DNA"/>
</dbReference>
<name>A0A9D4TTA7_CHLVU</name>
<accession>A0A9D4TTA7</accession>
<dbReference type="PANTHER" id="PTHR24171">
    <property type="entry name" value="ANKYRIN REPEAT DOMAIN-CONTAINING PROTEIN 39-RELATED"/>
    <property type="match status" value="1"/>
</dbReference>
<organism evidence="4 5">
    <name type="scientific">Chlorella vulgaris</name>
    <name type="common">Green alga</name>
    <dbReference type="NCBI Taxonomy" id="3077"/>
    <lineage>
        <taxon>Eukaryota</taxon>
        <taxon>Viridiplantae</taxon>
        <taxon>Chlorophyta</taxon>
        <taxon>core chlorophytes</taxon>
        <taxon>Trebouxiophyceae</taxon>
        <taxon>Chlorellales</taxon>
        <taxon>Chlorellaceae</taxon>
        <taxon>Chlorella clade</taxon>
        <taxon>Chlorella</taxon>
    </lineage>
</organism>
<reference evidence="4" key="2">
    <citation type="submission" date="2020-11" db="EMBL/GenBank/DDBJ databases">
        <authorList>
            <person name="Cecchin M."/>
            <person name="Marcolungo L."/>
            <person name="Rossato M."/>
            <person name="Girolomoni L."/>
            <person name="Cosentino E."/>
            <person name="Cuine S."/>
            <person name="Li-Beisson Y."/>
            <person name="Delledonne M."/>
            <person name="Ballottari M."/>
        </authorList>
    </citation>
    <scope>NUCLEOTIDE SEQUENCE</scope>
    <source>
        <strain evidence="4">211/11P</strain>
        <tissue evidence="4">Whole cell</tissue>
    </source>
</reference>
<evidence type="ECO:0000256" key="2">
    <source>
        <dbReference type="ARBA" id="ARBA00023043"/>
    </source>
</evidence>
<dbReference type="OrthoDB" id="71307at2759"/>
<evidence type="ECO:0000313" key="4">
    <source>
        <dbReference type="EMBL" id="KAI3434403.1"/>
    </source>
</evidence>